<dbReference type="AlphaFoldDB" id="A0AAU9Q1D1"/>
<protein>
    <submittedName>
        <fullName evidence="1">Uncharacterized protein</fullName>
    </submittedName>
</protein>
<organism evidence="1 2">
    <name type="scientific">Vibrio owensii</name>
    <dbReference type="NCBI Taxonomy" id="696485"/>
    <lineage>
        <taxon>Bacteria</taxon>
        <taxon>Pseudomonadati</taxon>
        <taxon>Pseudomonadota</taxon>
        <taxon>Gammaproteobacteria</taxon>
        <taxon>Vibrionales</taxon>
        <taxon>Vibrionaceae</taxon>
        <taxon>Vibrio</taxon>
    </lineage>
</organism>
<evidence type="ECO:0000313" key="1">
    <source>
        <dbReference type="EMBL" id="CAH1522829.1"/>
    </source>
</evidence>
<proteinExistence type="predicted"/>
<sequence length="62" mass="7411">MNRDIAQKEPKKAPSIVYKVLFITGRNLIDIENHYQLNFFLINSGSWYYFTTFYEKNVSCCH</sequence>
<comment type="caution">
    <text evidence="1">The sequence shown here is derived from an EMBL/GenBank/DDBJ whole genome shotgun (WGS) entry which is preliminary data.</text>
</comment>
<dbReference type="Proteomes" id="UP001295420">
    <property type="component" value="Unassembled WGS sequence"/>
</dbReference>
<name>A0AAU9Q1D1_9VIBR</name>
<dbReference type="EMBL" id="CAKMTQ010000004">
    <property type="protein sequence ID" value="CAH1522829.1"/>
    <property type="molecule type" value="Genomic_DNA"/>
</dbReference>
<evidence type="ECO:0000313" key="2">
    <source>
        <dbReference type="Proteomes" id="UP001295420"/>
    </source>
</evidence>
<gene>
    <name evidence="1" type="ORF">THF1D04_120122</name>
</gene>
<reference evidence="1" key="1">
    <citation type="submission" date="2022-01" db="EMBL/GenBank/DDBJ databases">
        <authorList>
            <person name="Lagorce A."/>
        </authorList>
    </citation>
    <scope>NUCLEOTIDE SEQUENCE</scope>
    <source>
        <strain evidence="1">Th15_F1_D04</strain>
    </source>
</reference>
<accession>A0AAU9Q1D1</accession>